<dbReference type="AlphaFoldDB" id="A0A067P8T5"/>
<keyword evidence="4" id="KW-0540">Nuclease</keyword>
<dbReference type="InterPro" id="IPR036397">
    <property type="entry name" value="RNaseH_sf"/>
</dbReference>
<dbReference type="EC" id="3.1.26.4" evidence="3"/>
<protein>
    <recommendedName>
        <fullName evidence="3">ribonuclease H</fullName>
        <ecNumber evidence="3">3.1.26.4</ecNumber>
    </recommendedName>
</protein>
<dbReference type="EMBL" id="KL197763">
    <property type="protein sequence ID" value="KDQ50240.1"/>
    <property type="molecule type" value="Genomic_DNA"/>
</dbReference>
<gene>
    <name evidence="9" type="ORF">JAAARDRAFT_588769</name>
</gene>
<dbReference type="PROSITE" id="PS50879">
    <property type="entry name" value="RNASE_H_1"/>
    <property type="match status" value="1"/>
</dbReference>
<dbReference type="InterPro" id="IPR012337">
    <property type="entry name" value="RNaseH-like_sf"/>
</dbReference>
<dbReference type="GO" id="GO:0043137">
    <property type="term" value="P:DNA replication, removal of RNA primer"/>
    <property type="evidence" value="ECO:0007669"/>
    <property type="project" value="TreeGrafter"/>
</dbReference>
<organism evidence="9 10">
    <name type="scientific">Jaapia argillacea MUCL 33604</name>
    <dbReference type="NCBI Taxonomy" id="933084"/>
    <lineage>
        <taxon>Eukaryota</taxon>
        <taxon>Fungi</taxon>
        <taxon>Dikarya</taxon>
        <taxon>Basidiomycota</taxon>
        <taxon>Agaricomycotina</taxon>
        <taxon>Agaricomycetes</taxon>
        <taxon>Agaricomycetidae</taxon>
        <taxon>Jaapiales</taxon>
        <taxon>Jaapiaceae</taxon>
        <taxon>Jaapia</taxon>
    </lineage>
</organism>
<keyword evidence="10" id="KW-1185">Reference proteome</keyword>
<evidence type="ECO:0000256" key="4">
    <source>
        <dbReference type="ARBA" id="ARBA00022722"/>
    </source>
</evidence>
<dbReference type="GO" id="GO:0046872">
    <property type="term" value="F:metal ion binding"/>
    <property type="evidence" value="ECO:0007669"/>
    <property type="project" value="UniProtKB-KW"/>
</dbReference>
<dbReference type="Proteomes" id="UP000027265">
    <property type="component" value="Unassembled WGS sequence"/>
</dbReference>
<dbReference type="FunCoup" id="A0A067P8T5">
    <property type="interactions" value="59"/>
</dbReference>
<evidence type="ECO:0000256" key="6">
    <source>
        <dbReference type="ARBA" id="ARBA00022759"/>
    </source>
</evidence>
<dbReference type="GO" id="GO:0003676">
    <property type="term" value="F:nucleic acid binding"/>
    <property type="evidence" value="ECO:0007669"/>
    <property type="project" value="InterPro"/>
</dbReference>
<dbReference type="Pfam" id="PF00075">
    <property type="entry name" value="RNase_H"/>
    <property type="match status" value="1"/>
</dbReference>
<dbReference type="HOGENOM" id="CLU_1161293_0_0_1"/>
<dbReference type="InterPro" id="IPR050092">
    <property type="entry name" value="RNase_H"/>
</dbReference>
<evidence type="ECO:0000256" key="3">
    <source>
        <dbReference type="ARBA" id="ARBA00012180"/>
    </source>
</evidence>
<dbReference type="STRING" id="933084.A0A067P8T5"/>
<keyword evidence="5" id="KW-0479">Metal-binding</keyword>
<dbReference type="OrthoDB" id="245563at2759"/>
<comment type="similarity">
    <text evidence="2">Belongs to the RNase H family.</text>
</comment>
<sequence length="239" mass="26171">MRPSRTAIDGLEEWDVVYTDGACSNNGKVGAVAGIGVWWGHDHPSNISERCPGDQTNNRAELIALIRVLESTPIGTRPLLIKTDSQYSMNCVNTWLPGWERNNWRSANGNPVKNKPLIQYLSVLLRARHHFKQKVELAYVKGHSGDEGNDGADGLAVAGTREAVRPDRDWDGDRKKLEEQMEKGGIPVTIGNGAAPMPAIAAPPAMKKSTVVVDDAMDLDFYADGLLDDDDLERDLADL</sequence>
<evidence type="ECO:0000256" key="7">
    <source>
        <dbReference type="ARBA" id="ARBA00022801"/>
    </source>
</evidence>
<dbReference type="InParanoid" id="A0A067P8T5"/>
<dbReference type="Gene3D" id="3.30.420.10">
    <property type="entry name" value="Ribonuclease H-like superfamily/Ribonuclease H"/>
    <property type="match status" value="1"/>
</dbReference>
<keyword evidence="7" id="KW-0378">Hydrolase</keyword>
<reference evidence="10" key="1">
    <citation type="journal article" date="2014" name="Proc. Natl. Acad. Sci. U.S.A.">
        <title>Extensive sampling of basidiomycete genomes demonstrates inadequacy of the white-rot/brown-rot paradigm for wood decay fungi.</title>
        <authorList>
            <person name="Riley R."/>
            <person name="Salamov A.A."/>
            <person name="Brown D.W."/>
            <person name="Nagy L.G."/>
            <person name="Floudas D."/>
            <person name="Held B.W."/>
            <person name="Levasseur A."/>
            <person name="Lombard V."/>
            <person name="Morin E."/>
            <person name="Otillar R."/>
            <person name="Lindquist E.A."/>
            <person name="Sun H."/>
            <person name="LaButti K.M."/>
            <person name="Schmutz J."/>
            <person name="Jabbour D."/>
            <person name="Luo H."/>
            <person name="Baker S.E."/>
            <person name="Pisabarro A.G."/>
            <person name="Walton J.D."/>
            <person name="Blanchette R.A."/>
            <person name="Henrissat B."/>
            <person name="Martin F."/>
            <person name="Cullen D."/>
            <person name="Hibbett D.S."/>
            <person name="Grigoriev I.V."/>
        </authorList>
    </citation>
    <scope>NUCLEOTIDE SEQUENCE [LARGE SCALE GENOMIC DNA]</scope>
    <source>
        <strain evidence="10">MUCL 33604</strain>
    </source>
</reference>
<evidence type="ECO:0000313" key="9">
    <source>
        <dbReference type="EMBL" id="KDQ50240.1"/>
    </source>
</evidence>
<evidence type="ECO:0000259" key="8">
    <source>
        <dbReference type="PROSITE" id="PS50879"/>
    </source>
</evidence>
<dbReference type="CDD" id="cd09280">
    <property type="entry name" value="RNase_HI_eukaryote_like"/>
    <property type="match status" value="1"/>
</dbReference>
<dbReference type="GO" id="GO:0004523">
    <property type="term" value="F:RNA-DNA hybrid ribonuclease activity"/>
    <property type="evidence" value="ECO:0007669"/>
    <property type="project" value="UniProtKB-EC"/>
</dbReference>
<evidence type="ECO:0000256" key="5">
    <source>
        <dbReference type="ARBA" id="ARBA00022723"/>
    </source>
</evidence>
<dbReference type="PANTHER" id="PTHR10642:SF26">
    <property type="entry name" value="RIBONUCLEASE H1"/>
    <property type="match status" value="1"/>
</dbReference>
<feature type="domain" description="RNase H type-1" evidence="8">
    <location>
        <begin position="11"/>
        <end position="161"/>
    </location>
</feature>
<name>A0A067P8T5_9AGAM</name>
<comment type="catalytic activity">
    <reaction evidence="1">
        <text>Endonucleolytic cleavage to 5'-phosphomonoester.</text>
        <dbReference type="EC" id="3.1.26.4"/>
    </reaction>
</comment>
<proteinExistence type="inferred from homology"/>
<dbReference type="PANTHER" id="PTHR10642">
    <property type="entry name" value="RIBONUCLEASE H1"/>
    <property type="match status" value="1"/>
</dbReference>
<evidence type="ECO:0000256" key="2">
    <source>
        <dbReference type="ARBA" id="ARBA00005300"/>
    </source>
</evidence>
<evidence type="ECO:0000256" key="1">
    <source>
        <dbReference type="ARBA" id="ARBA00000077"/>
    </source>
</evidence>
<accession>A0A067P8T5</accession>
<dbReference type="SUPFAM" id="SSF53098">
    <property type="entry name" value="Ribonuclease H-like"/>
    <property type="match status" value="1"/>
</dbReference>
<dbReference type="InterPro" id="IPR002156">
    <property type="entry name" value="RNaseH_domain"/>
</dbReference>
<evidence type="ECO:0000313" key="10">
    <source>
        <dbReference type="Proteomes" id="UP000027265"/>
    </source>
</evidence>
<keyword evidence="6" id="KW-0255">Endonuclease</keyword>